<evidence type="ECO:0000256" key="6">
    <source>
        <dbReference type="ARBA" id="ARBA00022989"/>
    </source>
</evidence>
<keyword evidence="11" id="KW-1185">Reference proteome</keyword>
<comment type="caution">
    <text evidence="8">Lacks conserved residue(s) required for the propagation of feature annotation.</text>
</comment>
<dbReference type="PANTHER" id="PTHR23502:SF132">
    <property type="entry name" value="POLYAMINE TRANSPORTER 2-RELATED"/>
    <property type="match status" value="1"/>
</dbReference>
<sequence length="415" mass="43171">MTNNAVSVGLPSGAAAVRLLATLSLLLAFGNASVELYLPGLPSMAAALHASPAEAQWTLSSFLVGFGIGQLFWGPVGDSFGRRIPLLVAISVYIVASLGCILSSSIHEVIAWRLLQAFGACAGPVLARAVVRDVYGHHRSADILSLLLLAASFAPLLLPLAGGGLLWFGWRAIFWGQVAFGAVAMVGMLLMDETLPQARRVSLKLSQVVLGYAQMLRTRRVLGATLVSAFFYGGIYAFAAGSPFSYVTHYGVPPSMYGFLYGLNVVGMMAMFAVNRRLVVRLGPERLLLWGTSIAAAAGVVQAVAGWTGYGGLFGLVVPNVIFFSMVGFVTGNSIAVAMSAFPHRAGSASALGGAMQFGGGASASAVLGLLADGTPWPMTLVMAVCGFGAFGAAIMLQEVPGSGVEREIFLAPFK</sequence>
<evidence type="ECO:0000256" key="1">
    <source>
        <dbReference type="ARBA" id="ARBA00004651"/>
    </source>
</evidence>
<feature type="transmembrane region" description="Helical" evidence="8">
    <location>
        <begin position="143"/>
        <end position="167"/>
    </location>
</feature>
<dbReference type="PANTHER" id="PTHR23502">
    <property type="entry name" value="MAJOR FACILITATOR SUPERFAMILY"/>
    <property type="match status" value="1"/>
</dbReference>
<feature type="transmembrane region" description="Helical" evidence="8">
    <location>
        <begin position="377"/>
        <end position="397"/>
    </location>
</feature>
<evidence type="ECO:0000259" key="9">
    <source>
        <dbReference type="PROSITE" id="PS50850"/>
    </source>
</evidence>
<comment type="subcellular location">
    <subcellularLocation>
        <location evidence="8">Cell inner membrane</location>
        <topology evidence="8">Multi-pass membrane protein</topology>
    </subcellularLocation>
    <subcellularLocation>
        <location evidence="1">Cell membrane</location>
        <topology evidence="1">Multi-pass membrane protein</topology>
    </subcellularLocation>
</comment>
<dbReference type="InterPro" id="IPR004812">
    <property type="entry name" value="Efflux_drug-R_Bcr/CmlA"/>
</dbReference>
<evidence type="ECO:0000256" key="7">
    <source>
        <dbReference type="ARBA" id="ARBA00023136"/>
    </source>
</evidence>
<dbReference type="InterPro" id="IPR020846">
    <property type="entry name" value="MFS_dom"/>
</dbReference>
<evidence type="ECO:0000256" key="8">
    <source>
        <dbReference type="RuleBase" id="RU365088"/>
    </source>
</evidence>
<keyword evidence="6 8" id="KW-1133">Transmembrane helix</keyword>
<accession>A9IAC6</accession>
<dbReference type="EMBL" id="AM902716">
    <property type="protein sequence ID" value="CAP44571.1"/>
    <property type="molecule type" value="Genomic_DNA"/>
</dbReference>
<reference evidence="10 11" key="1">
    <citation type="journal article" date="2008" name="BMC Genomics">
        <title>The missing link: Bordetella petrii is endowed with both the metabolic versatility of environmental bacteria and virulence traits of pathogenic Bordetellae.</title>
        <authorList>
            <person name="Gross R."/>
            <person name="Guzman C.A."/>
            <person name="Sebaihia M."/>
            <person name="Martins Dos Santos V.A."/>
            <person name="Pieper D.H."/>
            <person name="Koebnik R."/>
            <person name="Lechner M."/>
            <person name="Bartels D."/>
            <person name="Buhrmester J."/>
            <person name="Choudhuri J.V."/>
            <person name="Ebensen T."/>
            <person name="Gaigalat L."/>
            <person name="Herrmann S."/>
            <person name="Khachane A.N."/>
            <person name="Larisch C."/>
            <person name="Link S."/>
            <person name="Linke B."/>
            <person name="Meyer F."/>
            <person name="Mormann S."/>
            <person name="Nakunst D."/>
            <person name="Rueckert C."/>
            <person name="Schneiker-Bekel S."/>
            <person name="Schulze K."/>
            <person name="Vorhoelter F.J."/>
            <person name="Yevsa T."/>
            <person name="Engle J.T."/>
            <person name="Goldman W.E."/>
            <person name="Puehler A."/>
            <person name="Goebel U.B."/>
            <person name="Goesmann A."/>
            <person name="Bloecker H."/>
            <person name="Kaiser O."/>
            <person name="Martinez-Arias R."/>
        </authorList>
    </citation>
    <scope>NUCLEOTIDE SEQUENCE [LARGE SCALE GENOMIC DNA]</scope>
    <source>
        <strain evidence="11">ATCC BAA-461 / DSM 12804 / CCUG 43448 / CIP 107267 / Se-1111R</strain>
    </source>
</reference>
<dbReference type="Gene3D" id="1.20.1720.10">
    <property type="entry name" value="Multidrug resistance protein D"/>
    <property type="match status" value="1"/>
</dbReference>
<evidence type="ECO:0000313" key="10">
    <source>
        <dbReference type="EMBL" id="CAP44571.1"/>
    </source>
</evidence>
<dbReference type="InterPro" id="IPR036259">
    <property type="entry name" value="MFS_trans_sf"/>
</dbReference>
<keyword evidence="4" id="KW-1003">Cell membrane</keyword>
<evidence type="ECO:0000256" key="5">
    <source>
        <dbReference type="ARBA" id="ARBA00022692"/>
    </source>
</evidence>
<feature type="transmembrane region" description="Helical" evidence="8">
    <location>
        <begin position="287"/>
        <end position="310"/>
    </location>
</feature>
<dbReference type="NCBIfam" id="TIGR00710">
    <property type="entry name" value="efflux_Bcr_CflA"/>
    <property type="match status" value="1"/>
</dbReference>
<dbReference type="SUPFAM" id="SSF103473">
    <property type="entry name" value="MFS general substrate transporter"/>
    <property type="match status" value="1"/>
</dbReference>
<dbReference type="InterPro" id="IPR011701">
    <property type="entry name" value="MFS"/>
</dbReference>
<evidence type="ECO:0000256" key="2">
    <source>
        <dbReference type="ARBA" id="ARBA00006236"/>
    </source>
</evidence>
<proteinExistence type="inferred from homology"/>
<feature type="transmembrane region" description="Helical" evidence="8">
    <location>
        <begin position="349"/>
        <end position="371"/>
    </location>
</feature>
<dbReference type="CDD" id="cd17320">
    <property type="entry name" value="MFS_MdfA_MDR_like"/>
    <property type="match status" value="1"/>
</dbReference>
<feature type="transmembrane region" description="Helical" evidence="8">
    <location>
        <begin position="110"/>
        <end position="131"/>
    </location>
</feature>
<evidence type="ECO:0000256" key="4">
    <source>
        <dbReference type="ARBA" id="ARBA00022475"/>
    </source>
</evidence>
<keyword evidence="7 8" id="KW-0472">Membrane</keyword>
<comment type="similarity">
    <text evidence="2 8">Belongs to the major facilitator superfamily. Bcr/CmlA family.</text>
</comment>
<organism evidence="10 11">
    <name type="scientific">Bordetella petrii (strain ATCC BAA-461 / DSM 12804 / CCUG 43448 / CIP 107267 / Se-1111R)</name>
    <dbReference type="NCBI Taxonomy" id="340100"/>
    <lineage>
        <taxon>Bacteria</taxon>
        <taxon>Pseudomonadati</taxon>
        <taxon>Pseudomonadota</taxon>
        <taxon>Betaproteobacteria</taxon>
        <taxon>Burkholderiales</taxon>
        <taxon>Alcaligenaceae</taxon>
        <taxon>Bordetella</taxon>
    </lineage>
</organism>
<dbReference type="PROSITE" id="PS50850">
    <property type="entry name" value="MFS"/>
    <property type="match status" value="1"/>
</dbReference>
<gene>
    <name evidence="10" type="ordered locus">Bpet4222</name>
</gene>
<dbReference type="STRING" id="94624.Bpet4222"/>
<evidence type="ECO:0000313" key="11">
    <source>
        <dbReference type="Proteomes" id="UP000001225"/>
    </source>
</evidence>
<evidence type="ECO:0000256" key="3">
    <source>
        <dbReference type="ARBA" id="ARBA00022448"/>
    </source>
</evidence>
<dbReference type="KEGG" id="bpt:Bpet4222"/>
<feature type="transmembrane region" description="Helical" evidence="8">
    <location>
        <begin position="221"/>
        <end position="244"/>
    </location>
</feature>
<dbReference type="GO" id="GO:0005886">
    <property type="term" value="C:plasma membrane"/>
    <property type="evidence" value="ECO:0007669"/>
    <property type="project" value="UniProtKB-SubCell"/>
</dbReference>
<protein>
    <recommendedName>
        <fullName evidence="8">Bcr/CflA family efflux transporter</fullName>
    </recommendedName>
</protein>
<feature type="domain" description="Major facilitator superfamily (MFS) profile" evidence="9">
    <location>
        <begin position="16"/>
        <end position="401"/>
    </location>
</feature>
<keyword evidence="8" id="KW-0997">Cell inner membrane</keyword>
<feature type="transmembrane region" description="Helical" evidence="8">
    <location>
        <begin position="256"/>
        <end position="275"/>
    </location>
</feature>
<feature type="transmembrane region" description="Helical" evidence="8">
    <location>
        <begin position="86"/>
        <end position="104"/>
    </location>
</feature>
<dbReference type="GO" id="GO:1990961">
    <property type="term" value="P:xenobiotic detoxification by transmembrane export across the plasma membrane"/>
    <property type="evidence" value="ECO:0007669"/>
    <property type="project" value="InterPro"/>
</dbReference>
<keyword evidence="5 8" id="KW-0812">Transmembrane</keyword>
<dbReference type="AlphaFoldDB" id="A9IAC6"/>
<keyword evidence="3 8" id="KW-0813">Transport</keyword>
<dbReference type="GO" id="GO:0042910">
    <property type="term" value="F:xenobiotic transmembrane transporter activity"/>
    <property type="evidence" value="ECO:0007669"/>
    <property type="project" value="InterPro"/>
</dbReference>
<feature type="transmembrane region" description="Helical" evidence="8">
    <location>
        <begin position="322"/>
        <end position="342"/>
    </location>
</feature>
<feature type="transmembrane region" description="Helical" evidence="8">
    <location>
        <begin position="57"/>
        <end position="74"/>
    </location>
</feature>
<dbReference type="Pfam" id="PF07690">
    <property type="entry name" value="MFS_1"/>
    <property type="match status" value="1"/>
</dbReference>
<dbReference type="eggNOG" id="COG0477">
    <property type="taxonomic scope" value="Bacteria"/>
</dbReference>
<dbReference type="Proteomes" id="UP000001225">
    <property type="component" value="Chromosome"/>
</dbReference>
<feature type="transmembrane region" description="Helical" evidence="8">
    <location>
        <begin position="173"/>
        <end position="191"/>
    </location>
</feature>
<name>A9IAC6_BORPD</name>